<accession>A0A7J6KPE3</accession>
<dbReference type="AlphaFoldDB" id="A0A7J6KPE3"/>
<sequence>MLRDLAYVQLAITKQAFKASFALYKDEYDSVAHEAEEYIRTSWVEYQFHSAFIAVVTGKTIPGYSDALAQNPSEADRAFETAEDASTKIHEVSGPGLAGKFLFVLSRGADGDYLTGENM</sequence>
<reference evidence="1 2" key="1">
    <citation type="submission" date="2020-04" db="EMBL/GenBank/DDBJ databases">
        <title>Perkinsus olseni comparative genomics.</title>
        <authorList>
            <person name="Bogema D.R."/>
        </authorList>
    </citation>
    <scope>NUCLEOTIDE SEQUENCE [LARGE SCALE GENOMIC DNA]</scope>
    <source>
        <strain evidence="1">ATCC PRA-179</strain>
    </source>
</reference>
<name>A0A7J6KPE3_PEROL</name>
<dbReference type="EMBL" id="JABAHT010001509">
    <property type="protein sequence ID" value="KAF4648957.1"/>
    <property type="molecule type" value="Genomic_DNA"/>
</dbReference>
<organism evidence="1 2">
    <name type="scientific">Perkinsus olseni</name>
    <name type="common">Perkinsus atlanticus</name>
    <dbReference type="NCBI Taxonomy" id="32597"/>
    <lineage>
        <taxon>Eukaryota</taxon>
        <taxon>Sar</taxon>
        <taxon>Alveolata</taxon>
        <taxon>Perkinsozoa</taxon>
        <taxon>Perkinsea</taxon>
        <taxon>Perkinsida</taxon>
        <taxon>Perkinsidae</taxon>
        <taxon>Perkinsus</taxon>
    </lineage>
</organism>
<feature type="non-terminal residue" evidence="1">
    <location>
        <position position="1"/>
    </location>
</feature>
<evidence type="ECO:0000313" key="2">
    <source>
        <dbReference type="Proteomes" id="UP000570595"/>
    </source>
</evidence>
<dbReference type="OrthoDB" id="10624209at2759"/>
<protein>
    <submittedName>
        <fullName evidence="1">Uncharacterized protein</fullName>
    </submittedName>
</protein>
<gene>
    <name evidence="1" type="ORF">FOZ61_001950</name>
</gene>
<proteinExistence type="predicted"/>
<dbReference type="Proteomes" id="UP000570595">
    <property type="component" value="Unassembled WGS sequence"/>
</dbReference>
<comment type="caution">
    <text evidence="1">The sequence shown here is derived from an EMBL/GenBank/DDBJ whole genome shotgun (WGS) entry which is preliminary data.</text>
</comment>
<evidence type="ECO:0000313" key="1">
    <source>
        <dbReference type="EMBL" id="KAF4648957.1"/>
    </source>
</evidence>